<dbReference type="Gene3D" id="3.30.70.330">
    <property type="match status" value="1"/>
</dbReference>
<dbReference type="HAMAP" id="MF_01369_A">
    <property type="entry name" value="Ribosomal_uL23_A"/>
    <property type="match status" value="1"/>
</dbReference>
<comment type="similarity">
    <text evidence="1">Belongs to the universal ribosomal protein uL23 family.</text>
</comment>
<name>A0A068Y7Q0_ECHMU</name>
<dbReference type="NCBIfam" id="NF011118">
    <property type="entry name" value="PRK14548.1"/>
    <property type="match status" value="1"/>
</dbReference>
<dbReference type="OrthoDB" id="1267328at2759"/>
<dbReference type="PANTHER" id="PTHR11620">
    <property type="entry name" value="60S RIBOSOMAL PROTEIN L23A"/>
    <property type="match status" value="1"/>
</dbReference>
<dbReference type="OMA" id="FRIIRHP"/>
<protein>
    <submittedName>
        <fullName evidence="8">60S ribosomal protein L23a</fullName>
    </submittedName>
</protein>
<evidence type="ECO:0000313" key="9">
    <source>
        <dbReference type="Proteomes" id="UP000017246"/>
    </source>
</evidence>
<dbReference type="AlphaFoldDB" id="A0A068Y7Q0"/>
<feature type="region of interest" description="Disordered" evidence="6">
    <location>
        <begin position="1"/>
        <end position="65"/>
    </location>
</feature>
<evidence type="ECO:0000256" key="6">
    <source>
        <dbReference type="SAM" id="MobiDB-lite"/>
    </source>
</evidence>
<dbReference type="InterPro" id="IPR005633">
    <property type="entry name" value="Ribosomal_uL23_N"/>
</dbReference>
<dbReference type="GO" id="GO:0019843">
    <property type="term" value="F:rRNA binding"/>
    <property type="evidence" value="ECO:0007669"/>
    <property type="project" value="UniProtKB-KW"/>
</dbReference>
<evidence type="ECO:0000259" key="7">
    <source>
        <dbReference type="Pfam" id="PF03939"/>
    </source>
</evidence>
<dbReference type="EMBL" id="LN902847">
    <property type="protein sequence ID" value="CDS38224.1"/>
    <property type="molecule type" value="Genomic_DNA"/>
</dbReference>
<dbReference type="GO" id="GO:0005840">
    <property type="term" value="C:ribosome"/>
    <property type="evidence" value="ECO:0007669"/>
    <property type="project" value="UniProtKB-KW"/>
</dbReference>
<reference evidence="8" key="2">
    <citation type="submission" date="2015-11" db="EMBL/GenBank/DDBJ databases">
        <authorList>
            <person name="Zhang Y."/>
            <person name="Guo Z."/>
        </authorList>
    </citation>
    <scope>NUCLEOTIDE SEQUENCE</scope>
</reference>
<dbReference type="SUPFAM" id="SSF54189">
    <property type="entry name" value="Ribosomal proteins S24e, L23 and L15e"/>
    <property type="match status" value="1"/>
</dbReference>
<evidence type="ECO:0000256" key="4">
    <source>
        <dbReference type="ARBA" id="ARBA00022980"/>
    </source>
</evidence>
<dbReference type="HAMAP" id="MF_01369_B">
    <property type="entry name" value="Ribosomal_uL23_B"/>
    <property type="match status" value="1"/>
</dbReference>
<dbReference type="GO" id="GO:1990904">
    <property type="term" value="C:ribonucleoprotein complex"/>
    <property type="evidence" value="ECO:0007669"/>
    <property type="project" value="UniProtKB-KW"/>
</dbReference>
<feature type="compositionally biased region" description="Basic residues" evidence="6">
    <location>
        <begin position="47"/>
        <end position="65"/>
    </location>
</feature>
<accession>A0A068Y7Q0</accession>
<reference evidence="8" key="1">
    <citation type="journal article" date="2013" name="Nature">
        <title>The genomes of four tapeworm species reveal adaptations to parasitism.</title>
        <authorList>
            <person name="Tsai I.J."/>
            <person name="Zarowiecki M."/>
            <person name="Holroyd N."/>
            <person name="Garciarrubio A."/>
            <person name="Sanchez-Flores A."/>
            <person name="Brooks K.L."/>
            <person name="Tracey A."/>
            <person name="Bobes R.J."/>
            <person name="Fragoso G."/>
            <person name="Sciutto E."/>
            <person name="Aslett M."/>
            <person name="Beasley H."/>
            <person name="Bennett H.M."/>
            <person name="Cai J."/>
            <person name="Camicia F."/>
            <person name="Clark R."/>
            <person name="Cucher M."/>
            <person name="De Silva N."/>
            <person name="Day T.A."/>
            <person name="Deplazes P."/>
            <person name="Estrada K."/>
            <person name="Fernandez C."/>
            <person name="Holland P.W."/>
            <person name="Hou J."/>
            <person name="Hu S."/>
            <person name="Huckvale T."/>
            <person name="Hung S.S."/>
            <person name="Kamenetzky L."/>
            <person name="Keane J.A."/>
            <person name="Kiss F."/>
            <person name="Koziol U."/>
            <person name="Lambert O."/>
            <person name="Liu K."/>
            <person name="Luo X."/>
            <person name="Luo Y."/>
            <person name="Macchiaroli N."/>
            <person name="Nichol S."/>
            <person name="Paps J."/>
            <person name="Parkinson J."/>
            <person name="Pouchkina-Stantcheva N."/>
            <person name="Riddiford N."/>
            <person name="Rosenzvit M."/>
            <person name="Salinas G."/>
            <person name="Wasmuth J.D."/>
            <person name="Zamanian M."/>
            <person name="Zheng Y."/>
            <person name="Cai X."/>
            <person name="Soberon X."/>
            <person name="Olson P.D."/>
            <person name="Laclette J.P."/>
            <person name="Brehm K."/>
            <person name="Berriman M."/>
            <person name="Garciarrubio A."/>
            <person name="Bobes R.J."/>
            <person name="Fragoso G."/>
            <person name="Sanchez-Flores A."/>
            <person name="Estrada K."/>
            <person name="Cevallos M.A."/>
            <person name="Morett E."/>
            <person name="Gonzalez V."/>
            <person name="Portillo T."/>
            <person name="Ochoa-Leyva A."/>
            <person name="Jose M.V."/>
            <person name="Sciutto E."/>
            <person name="Landa A."/>
            <person name="Jimenez L."/>
            <person name="Valdes V."/>
            <person name="Carrero J.C."/>
            <person name="Larralde C."/>
            <person name="Morales-Montor J."/>
            <person name="Limon-Lason J."/>
            <person name="Soberon X."/>
            <person name="Laclette J.P."/>
        </authorList>
    </citation>
    <scope>NUCLEOTIDE SEQUENCE [LARGE SCALE GENOMIC DNA]</scope>
</reference>
<dbReference type="STRING" id="6211.A0A068Y7Q0"/>
<keyword evidence="3" id="KW-0694">RNA-binding</keyword>
<dbReference type="FunFam" id="3.30.70.330:FF:000035">
    <property type="entry name" value="60S ribosomal protein L23a"/>
    <property type="match status" value="1"/>
</dbReference>
<evidence type="ECO:0000256" key="2">
    <source>
        <dbReference type="ARBA" id="ARBA00022730"/>
    </source>
</evidence>
<dbReference type="Pfam" id="PF03939">
    <property type="entry name" value="Ribosomal_L23eN"/>
    <property type="match status" value="1"/>
</dbReference>
<keyword evidence="4 8" id="KW-0689">Ribosomal protein</keyword>
<dbReference type="eggNOG" id="KOG1751">
    <property type="taxonomic scope" value="Eukaryota"/>
</dbReference>
<dbReference type="GO" id="GO:0003735">
    <property type="term" value="F:structural constituent of ribosome"/>
    <property type="evidence" value="ECO:0007669"/>
    <property type="project" value="InterPro"/>
</dbReference>
<gene>
    <name evidence="8" type="ORF">EmuJ_000556100</name>
</gene>
<feature type="compositionally biased region" description="Basic and acidic residues" evidence="6">
    <location>
        <begin position="1"/>
        <end position="14"/>
    </location>
</feature>
<keyword evidence="2" id="KW-0699">rRNA-binding</keyword>
<dbReference type="InterPro" id="IPR012678">
    <property type="entry name" value="Ribosomal_uL23/eL15/eS24_sf"/>
</dbReference>
<dbReference type="InterPro" id="IPR012677">
    <property type="entry name" value="Nucleotide-bd_a/b_plait_sf"/>
</dbReference>
<keyword evidence="5" id="KW-0687">Ribonucleoprotein</keyword>
<dbReference type="Pfam" id="PF00276">
    <property type="entry name" value="Ribosomal_L23"/>
    <property type="match status" value="1"/>
</dbReference>
<dbReference type="GO" id="GO:0006412">
    <property type="term" value="P:translation"/>
    <property type="evidence" value="ECO:0007669"/>
    <property type="project" value="InterPro"/>
</dbReference>
<organism evidence="8 9">
    <name type="scientific">Echinococcus multilocularis</name>
    <name type="common">Fox tapeworm</name>
    <dbReference type="NCBI Taxonomy" id="6211"/>
    <lineage>
        <taxon>Eukaryota</taxon>
        <taxon>Metazoa</taxon>
        <taxon>Spiralia</taxon>
        <taxon>Lophotrochozoa</taxon>
        <taxon>Platyhelminthes</taxon>
        <taxon>Cestoda</taxon>
        <taxon>Eucestoda</taxon>
        <taxon>Cyclophyllidea</taxon>
        <taxon>Taeniidae</taxon>
        <taxon>Echinococcus</taxon>
    </lineage>
</organism>
<proteinExistence type="inferred from homology"/>
<evidence type="ECO:0000256" key="3">
    <source>
        <dbReference type="ARBA" id="ARBA00022884"/>
    </source>
</evidence>
<evidence type="ECO:0000256" key="5">
    <source>
        <dbReference type="ARBA" id="ARBA00023274"/>
    </source>
</evidence>
<evidence type="ECO:0000313" key="8">
    <source>
        <dbReference type="EMBL" id="CDS38224.1"/>
    </source>
</evidence>
<feature type="compositionally biased region" description="Low complexity" evidence="6">
    <location>
        <begin position="32"/>
        <end position="42"/>
    </location>
</feature>
<dbReference type="InterPro" id="IPR013025">
    <property type="entry name" value="Ribosomal_uL23-like"/>
</dbReference>
<sequence>MGPMKEVTKPDKSAKATKSLKSTSGKKRSAKRTAAAKMTSKTVAKNAPKKLHGVKGGKIAKSKSRKTIVARALKAQKAMNIGAHTRGKKKVMKNIRFRRPRTYRPPRCPKDRRFEIPKRNKLDAFRIIRHPVTTEAAMKKIEDNDTLVFVVDRRANKPAIKAAVQEMYKIKVAKVNTLNCPQNIKKAYVKLPPDFDALDVANKIGII</sequence>
<feature type="domain" description="Large ribosomal subunit protein uL23 N-terminal" evidence="7">
    <location>
        <begin position="70"/>
        <end position="118"/>
    </location>
</feature>
<keyword evidence="9" id="KW-1185">Reference proteome</keyword>
<evidence type="ECO:0000256" key="1">
    <source>
        <dbReference type="ARBA" id="ARBA00006700"/>
    </source>
</evidence>
<dbReference type="Proteomes" id="UP000017246">
    <property type="component" value="Unassembled WGS sequence"/>
</dbReference>